<dbReference type="InParanoid" id="A0A1B7MUM5"/>
<reference evidence="1 2" key="1">
    <citation type="submission" date="2016-06" db="EMBL/GenBank/DDBJ databases">
        <title>Comparative genomics of the ectomycorrhizal sister species Rhizopogon vinicolor and Rhizopogon vesiculosus (Basidiomycota: Boletales) reveals a divergence of the mating type B locus.</title>
        <authorList>
            <consortium name="DOE Joint Genome Institute"/>
            <person name="Mujic A.B."/>
            <person name="Kuo A."/>
            <person name="Tritt A."/>
            <person name="Lipzen A."/>
            <person name="Chen C."/>
            <person name="Johnson J."/>
            <person name="Sharma A."/>
            <person name="Barry K."/>
            <person name="Grigoriev I.V."/>
            <person name="Spatafora J.W."/>
        </authorList>
    </citation>
    <scope>NUCLEOTIDE SEQUENCE [LARGE SCALE GENOMIC DNA]</scope>
    <source>
        <strain evidence="1 2">AM-OR11-026</strain>
    </source>
</reference>
<name>A0A1B7MUM5_9AGAM</name>
<protein>
    <submittedName>
        <fullName evidence="1">Uncharacterized protein</fullName>
    </submittedName>
</protein>
<organism evidence="1 2">
    <name type="scientific">Rhizopogon vinicolor AM-OR11-026</name>
    <dbReference type="NCBI Taxonomy" id="1314800"/>
    <lineage>
        <taxon>Eukaryota</taxon>
        <taxon>Fungi</taxon>
        <taxon>Dikarya</taxon>
        <taxon>Basidiomycota</taxon>
        <taxon>Agaricomycotina</taxon>
        <taxon>Agaricomycetes</taxon>
        <taxon>Agaricomycetidae</taxon>
        <taxon>Boletales</taxon>
        <taxon>Suillineae</taxon>
        <taxon>Rhizopogonaceae</taxon>
        <taxon>Rhizopogon</taxon>
    </lineage>
</organism>
<gene>
    <name evidence="1" type="ORF">K503DRAFT_772623</name>
</gene>
<dbReference type="EMBL" id="KV448424">
    <property type="protein sequence ID" value="OAX36332.1"/>
    <property type="molecule type" value="Genomic_DNA"/>
</dbReference>
<dbReference type="Proteomes" id="UP000092154">
    <property type="component" value="Unassembled WGS sequence"/>
</dbReference>
<evidence type="ECO:0000313" key="2">
    <source>
        <dbReference type="Proteomes" id="UP000092154"/>
    </source>
</evidence>
<evidence type="ECO:0000313" key="1">
    <source>
        <dbReference type="EMBL" id="OAX36332.1"/>
    </source>
</evidence>
<accession>A0A1B7MUM5</accession>
<dbReference type="AlphaFoldDB" id="A0A1B7MUM5"/>
<keyword evidence="2" id="KW-1185">Reference proteome</keyword>
<sequence>MIINETGDFRCEGNIYNQESSDFDLNHVALQPQVEHNDLIVKSWGQRGVTIESVNATLEVKIGPANIVLIFSIRRNGRPRHSTRRTFIVLFVSTFLRRSRAAVRKPSLYPQRLTSSFSRFGPRSGSIRLSFTPLSGDLINNIPGAKKSPFESNWSLYNFNSSRRRAVSCSARSRSSIAWHNRLKYSSARRPEESAPLDSVSRRSKVTTRRALISRTSSSRAMRRAGRWLVDPSVVACERWQIEREHAKGRTQEIFKERCISQSG</sequence>
<proteinExistence type="predicted"/>